<evidence type="ECO:0000313" key="1">
    <source>
        <dbReference type="EMBL" id="KAH3855769.1"/>
    </source>
</evidence>
<reference evidence="1" key="2">
    <citation type="submission" date="2020-11" db="EMBL/GenBank/DDBJ databases">
        <authorList>
            <person name="McCartney M.A."/>
            <person name="Auch B."/>
            <person name="Kono T."/>
            <person name="Mallez S."/>
            <person name="Becker A."/>
            <person name="Gohl D.M."/>
            <person name="Silverstein K.A.T."/>
            <person name="Koren S."/>
            <person name="Bechman K.B."/>
            <person name="Herman A."/>
            <person name="Abrahante J.E."/>
            <person name="Garbe J."/>
        </authorList>
    </citation>
    <scope>NUCLEOTIDE SEQUENCE</scope>
    <source>
        <strain evidence="1">Duluth1</strain>
        <tissue evidence="1">Whole animal</tissue>
    </source>
</reference>
<sequence length="61" mass="6976">MKAVKDAWIEEQYIKIDKKMTPSMGKTTYSIQKTITETSLLFVLSRTIFMFLACLSSTCTC</sequence>
<dbReference type="AlphaFoldDB" id="A0A9D4LDF0"/>
<proteinExistence type="predicted"/>
<protein>
    <submittedName>
        <fullName evidence="1">Uncharacterized protein</fullName>
    </submittedName>
</protein>
<organism evidence="1 2">
    <name type="scientific">Dreissena polymorpha</name>
    <name type="common">Zebra mussel</name>
    <name type="synonym">Mytilus polymorpha</name>
    <dbReference type="NCBI Taxonomy" id="45954"/>
    <lineage>
        <taxon>Eukaryota</taxon>
        <taxon>Metazoa</taxon>
        <taxon>Spiralia</taxon>
        <taxon>Lophotrochozoa</taxon>
        <taxon>Mollusca</taxon>
        <taxon>Bivalvia</taxon>
        <taxon>Autobranchia</taxon>
        <taxon>Heteroconchia</taxon>
        <taxon>Euheterodonta</taxon>
        <taxon>Imparidentia</taxon>
        <taxon>Neoheterodontei</taxon>
        <taxon>Myida</taxon>
        <taxon>Dreissenoidea</taxon>
        <taxon>Dreissenidae</taxon>
        <taxon>Dreissena</taxon>
    </lineage>
</organism>
<evidence type="ECO:0000313" key="2">
    <source>
        <dbReference type="Proteomes" id="UP000828390"/>
    </source>
</evidence>
<comment type="caution">
    <text evidence="1">The sequence shown here is derived from an EMBL/GenBank/DDBJ whole genome shotgun (WGS) entry which is preliminary data.</text>
</comment>
<keyword evidence="2" id="KW-1185">Reference proteome</keyword>
<reference evidence="1" key="1">
    <citation type="journal article" date="2019" name="bioRxiv">
        <title>The Genome of the Zebra Mussel, Dreissena polymorpha: A Resource for Invasive Species Research.</title>
        <authorList>
            <person name="McCartney M.A."/>
            <person name="Auch B."/>
            <person name="Kono T."/>
            <person name="Mallez S."/>
            <person name="Zhang Y."/>
            <person name="Obille A."/>
            <person name="Becker A."/>
            <person name="Abrahante J.E."/>
            <person name="Garbe J."/>
            <person name="Badalamenti J.P."/>
            <person name="Herman A."/>
            <person name="Mangelson H."/>
            <person name="Liachko I."/>
            <person name="Sullivan S."/>
            <person name="Sone E.D."/>
            <person name="Koren S."/>
            <person name="Silverstein K.A.T."/>
            <person name="Beckman K.B."/>
            <person name="Gohl D.M."/>
        </authorList>
    </citation>
    <scope>NUCLEOTIDE SEQUENCE</scope>
    <source>
        <strain evidence="1">Duluth1</strain>
        <tissue evidence="1">Whole animal</tissue>
    </source>
</reference>
<gene>
    <name evidence="1" type="ORF">DPMN_098338</name>
</gene>
<dbReference type="Proteomes" id="UP000828390">
    <property type="component" value="Unassembled WGS sequence"/>
</dbReference>
<name>A0A9D4LDF0_DREPO</name>
<dbReference type="EMBL" id="JAIWYP010000003">
    <property type="protein sequence ID" value="KAH3855769.1"/>
    <property type="molecule type" value="Genomic_DNA"/>
</dbReference>
<accession>A0A9D4LDF0</accession>